<proteinExistence type="predicted"/>
<organism evidence="1 2">
    <name type="scientific">Bradyrhizobium brasilense</name>
    <dbReference type="NCBI Taxonomy" id="1419277"/>
    <lineage>
        <taxon>Bacteria</taxon>
        <taxon>Pseudomonadati</taxon>
        <taxon>Pseudomonadota</taxon>
        <taxon>Alphaproteobacteria</taxon>
        <taxon>Hyphomicrobiales</taxon>
        <taxon>Nitrobacteraceae</taxon>
        <taxon>Bradyrhizobium</taxon>
    </lineage>
</organism>
<evidence type="ECO:0008006" key="3">
    <source>
        <dbReference type="Google" id="ProtNLM"/>
    </source>
</evidence>
<gene>
    <name evidence="1" type="ORF">QA636_35720</name>
</gene>
<evidence type="ECO:0000313" key="1">
    <source>
        <dbReference type="EMBL" id="WFU62737.1"/>
    </source>
</evidence>
<evidence type="ECO:0000313" key="2">
    <source>
        <dbReference type="Proteomes" id="UP001221546"/>
    </source>
</evidence>
<name>A0ABY8JAZ7_9BRAD</name>
<protein>
    <recommendedName>
        <fullName evidence="3">Secreted protein</fullName>
    </recommendedName>
</protein>
<dbReference type="Proteomes" id="UP001221546">
    <property type="component" value="Chromosome"/>
</dbReference>
<accession>A0ABY8JAZ7</accession>
<dbReference type="RefSeq" id="WP_310885393.1">
    <property type="nucleotide sequence ID" value="NZ_CP121646.1"/>
</dbReference>
<dbReference type="EMBL" id="CP121646">
    <property type="protein sequence ID" value="WFU62737.1"/>
    <property type="molecule type" value="Genomic_DNA"/>
</dbReference>
<reference evidence="1 2" key="1">
    <citation type="submission" date="2023-04" db="EMBL/GenBank/DDBJ databases">
        <title>Australian commercial rhizobial inoculants.</title>
        <authorList>
            <person name="Kohlmeier M.G."/>
            <person name="O'Hara G.W."/>
            <person name="Colombi E."/>
            <person name="Ramsay J.P."/>
            <person name="Terpolilli J."/>
        </authorList>
    </citation>
    <scope>NUCLEOTIDE SEQUENCE [LARGE SCALE GENOMIC DNA]</scope>
    <source>
        <strain evidence="1 2">CB627</strain>
    </source>
</reference>
<sequence>MDVPISIGILLALATPVIETTGHASTPISMPESSSTLVEIEIVPPPRTIRNATGRA</sequence>
<keyword evidence="2" id="KW-1185">Reference proteome</keyword>